<dbReference type="InterPro" id="IPR044612">
    <property type="entry name" value="ARL2/3"/>
</dbReference>
<dbReference type="GO" id="GO:0051649">
    <property type="term" value="P:establishment of localization in cell"/>
    <property type="evidence" value="ECO:0007669"/>
    <property type="project" value="UniProtKB-ARBA"/>
</dbReference>
<dbReference type="InterPro" id="IPR006689">
    <property type="entry name" value="Small_GTPase_ARF/SAR"/>
</dbReference>
<keyword evidence="4 5" id="KW-0342">GTP-binding</keyword>
<proteinExistence type="inferred from homology"/>
<evidence type="ECO:0000256" key="3">
    <source>
        <dbReference type="ARBA" id="ARBA00022741"/>
    </source>
</evidence>
<evidence type="ECO:0000256" key="8">
    <source>
        <dbReference type="SAM" id="Phobius"/>
    </source>
</evidence>
<feature type="binding site" evidence="6">
    <location>
        <position position="90"/>
    </location>
    <ligand>
        <name>Mg(2+)</name>
        <dbReference type="ChEBI" id="CHEBI:18420"/>
    </ligand>
</feature>
<evidence type="ECO:0000256" key="6">
    <source>
        <dbReference type="PIRSR" id="PIRSR606689-2"/>
    </source>
</evidence>
<keyword evidence="6" id="KW-0460">Magnesium</keyword>
<dbReference type="Pfam" id="PF00025">
    <property type="entry name" value="Arf"/>
    <property type="match status" value="1"/>
</dbReference>
<dbReference type="SMART" id="SM00178">
    <property type="entry name" value="SAR"/>
    <property type="match status" value="1"/>
</dbReference>
<dbReference type="InterPro" id="IPR027417">
    <property type="entry name" value="P-loop_NTPase"/>
</dbReference>
<evidence type="ECO:0000256" key="1">
    <source>
        <dbReference type="ARBA" id="ARBA00010290"/>
    </source>
</evidence>
<dbReference type="Gene3D" id="3.40.50.300">
    <property type="entry name" value="P-loop containing nucleotide triphosphate hydrolases"/>
    <property type="match status" value="1"/>
</dbReference>
<protein>
    <recommendedName>
        <fullName evidence="10">ADP-ribosylation factor-like protein 3</fullName>
    </recommendedName>
</protein>
<dbReference type="GO" id="GO:0046872">
    <property type="term" value="F:metal ion binding"/>
    <property type="evidence" value="ECO:0007669"/>
    <property type="project" value="UniProtKB-KW"/>
</dbReference>
<reference evidence="9" key="1">
    <citation type="journal article" date="2024" name="Gigascience">
        <title>Chromosome-level genome of the poultry shaft louse Menopon gallinae provides insight into the host-switching and adaptive evolution of parasitic lice.</title>
        <authorList>
            <person name="Xu Y."/>
            <person name="Ma L."/>
            <person name="Liu S."/>
            <person name="Liang Y."/>
            <person name="Liu Q."/>
            <person name="He Z."/>
            <person name="Tian L."/>
            <person name="Duan Y."/>
            <person name="Cai W."/>
            <person name="Li H."/>
            <person name="Song F."/>
        </authorList>
    </citation>
    <scope>NUCLEOTIDE SEQUENCE</scope>
    <source>
        <strain evidence="9">Cailab_2023a</strain>
    </source>
</reference>
<evidence type="ECO:0000256" key="5">
    <source>
        <dbReference type="PIRSR" id="PIRSR606689-1"/>
    </source>
</evidence>
<name>A0AAW2HHW8_9NEOP</name>
<comment type="similarity">
    <text evidence="1 7">Belongs to the small GTPase superfamily. Arf family.</text>
</comment>
<evidence type="ECO:0008006" key="10">
    <source>
        <dbReference type="Google" id="ProtNLM"/>
    </source>
</evidence>
<accession>A0AAW2HHW8</accession>
<evidence type="ECO:0000256" key="4">
    <source>
        <dbReference type="ARBA" id="ARBA00023134"/>
    </source>
</evidence>
<keyword evidence="3 5" id="KW-0547">Nucleotide-binding</keyword>
<keyword evidence="6" id="KW-0479">Metal-binding</keyword>
<dbReference type="SUPFAM" id="SSF52540">
    <property type="entry name" value="P-loop containing nucleoside triphosphate hydrolases"/>
    <property type="match status" value="1"/>
</dbReference>
<keyword evidence="2" id="KW-0519">Myristate</keyword>
<keyword evidence="2" id="KW-0449">Lipoprotein</keyword>
<feature type="binding site" evidence="5">
    <location>
        <begin position="168"/>
        <end position="171"/>
    </location>
    <ligand>
        <name>GTP</name>
        <dbReference type="ChEBI" id="CHEBI:37565"/>
    </ligand>
</feature>
<dbReference type="EMBL" id="JARGDH010000004">
    <property type="protein sequence ID" value="KAL0269152.1"/>
    <property type="molecule type" value="Genomic_DNA"/>
</dbReference>
<feature type="binding site" evidence="6">
    <location>
        <position position="70"/>
    </location>
    <ligand>
        <name>Mg(2+)</name>
        <dbReference type="ChEBI" id="CHEBI:18420"/>
    </ligand>
</feature>
<keyword evidence="8" id="KW-0472">Membrane</keyword>
<dbReference type="GO" id="GO:0005525">
    <property type="term" value="F:GTP binding"/>
    <property type="evidence" value="ECO:0007669"/>
    <property type="project" value="UniProtKB-KW"/>
</dbReference>
<dbReference type="PRINTS" id="PR00328">
    <property type="entry name" value="SAR1GTPBP"/>
</dbReference>
<feature type="binding site" evidence="5">
    <location>
        <begin position="63"/>
        <end position="70"/>
    </location>
    <ligand>
        <name>GTP</name>
        <dbReference type="ChEBI" id="CHEBI:37565"/>
    </ligand>
</feature>
<evidence type="ECO:0000256" key="7">
    <source>
        <dbReference type="RuleBase" id="RU003925"/>
    </source>
</evidence>
<organism evidence="9">
    <name type="scientific">Menopon gallinae</name>
    <name type="common">poultry shaft louse</name>
    <dbReference type="NCBI Taxonomy" id="328185"/>
    <lineage>
        <taxon>Eukaryota</taxon>
        <taxon>Metazoa</taxon>
        <taxon>Ecdysozoa</taxon>
        <taxon>Arthropoda</taxon>
        <taxon>Hexapoda</taxon>
        <taxon>Insecta</taxon>
        <taxon>Pterygota</taxon>
        <taxon>Neoptera</taxon>
        <taxon>Paraneoptera</taxon>
        <taxon>Psocodea</taxon>
        <taxon>Troctomorpha</taxon>
        <taxon>Phthiraptera</taxon>
        <taxon>Amblycera</taxon>
        <taxon>Menoponidae</taxon>
        <taxon>Menopon</taxon>
    </lineage>
</organism>
<dbReference type="PROSITE" id="PS51417">
    <property type="entry name" value="ARF"/>
    <property type="match status" value="1"/>
</dbReference>
<evidence type="ECO:0000256" key="2">
    <source>
        <dbReference type="ARBA" id="ARBA00022707"/>
    </source>
</evidence>
<evidence type="ECO:0000313" key="9">
    <source>
        <dbReference type="EMBL" id="KAL0269152.1"/>
    </source>
</evidence>
<keyword evidence="8" id="KW-0812">Transmembrane</keyword>
<keyword evidence="8" id="KW-1133">Transmembrane helix</keyword>
<dbReference type="AlphaFoldDB" id="A0AAW2HHW8"/>
<dbReference type="InterPro" id="IPR005225">
    <property type="entry name" value="Small_GTP-bd"/>
</dbReference>
<comment type="caution">
    <text evidence="9">The sequence shown here is derived from an EMBL/GenBank/DDBJ whole genome shotgun (WGS) entry which is preliminary data.</text>
</comment>
<dbReference type="PANTHER" id="PTHR45697">
    <property type="entry name" value="ADP-RIBOSYLATION FACTOR-LIKE PROTEIN 2-RELATED"/>
    <property type="match status" value="1"/>
</dbReference>
<feature type="binding site" evidence="5">
    <location>
        <position position="112"/>
    </location>
    <ligand>
        <name>GTP</name>
        <dbReference type="ChEBI" id="CHEBI:37565"/>
    </ligand>
</feature>
<dbReference type="SMART" id="SM00177">
    <property type="entry name" value="ARF"/>
    <property type="match status" value="1"/>
</dbReference>
<feature type="transmembrane region" description="Helical" evidence="8">
    <location>
        <begin position="12"/>
        <end position="30"/>
    </location>
</feature>
<sequence length="228" mass="25254">MGTKLSDGTIKRILLIGSGFALGYCLYRAYKTWRKRQSKNIDEGFEDVSKIEETPEKRILFLGLESAGKSTLISQISTGSAVASKNMEPTEGFKVTPMETNGICLKIWEIGGMDKVRSYWTNFLQDTDILVFVVDAANFHNLSRAVKEIKWLLADERLANVPVLLVANKQDIESAMNPQQVANALDLGSVPPSKHKVHIIGTQCPPNAVLRHPSISELEKVLLATKND</sequence>
<dbReference type="GO" id="GO:0016192">
    <property type="term" value="P:vesicle-mediated transport"/>
    <property type="evidence" value="ECO:0007669"/>
    <property type="project" value="UniProtKB-ARBA"/>
</dbReference>
<gene>
    <name evidence="9" type="ORF">PYX00_006974</name>
</gene>
<dbReference type="GO" id="GO:0003924">
    <property type="term" value="F:GTPase activity"/>
    <property type="evidence" value="ECO:0007669"/>
    <property type="project" value="InterPro"/>
</dbReference>
<dbReference type="NCBIfam" id="TIGR00231">
    <property type="entry name" value="small_GTP"/>
    <property type="match status" value="1"/>
</dbReference>